<protein>
    <submittedName>
        <fullName evidence="1">Uncharacterized protein</fullName>
    </submittedName>
</protein>
<gene>
    <name evidence="1" type="ORF">H2198_000446</name>
</gene>
<dbReference type="EMBL" id="JAPDRQ010000004">
    <property type="protein sequence ID" value="KAJ9664228.1"/>
    <property type="molecule type" value="Genomic_DNA"/>
</dbReference>
<dbReference type="Proteomes" id="UP001172386">
    <property type="component" value="Unassembled WGS sequence"/>
</dbReference>
<evidence type="ECO:0000313" key="1">
    <source>
        <dbReference type="EMBL" id="KAJ9664228.1"/>
    </source>
</evidence>
<evidence type="ECO:0000313" key="2">
    <source>
        <dbReference type="Proteomes" id="UP001172386"/>
    </source>
</evidence>
<keyword evidence="2" id="KW-1185">Reference proteome</keyword>
<proteinExistence type="predicted"/>
<sequence>MGTEAPSQPILSSRSSQNTLQADDMSSSVPNHEKPVDTSTPHTGSQNQTSTAAVTNGASEKSDIESPPTQPQKPSGMQAGIPPPPNGGLVAWLQVVAGFMLFFNTWGILNTFGVYQTYYETGALFTETSSNISWIGSIQAYMVLTVGFFSGPVYDRGYLRALLIAGSFGVVFGHMMLSLCTEFWQVLLAQGFCVGMGAGCLFVPAVAILPTYFNTKIGLAIGLAAAGSSMGGVIYPIAFYKLIGEVGFGWATRIIGFIALATLLVPIFVMKMRFKPPKARNLVDLSAFTDPPFMVFTIGTMIGFIGLYVMFFYLSYFAGERHITNAAMSFYIVPIFNAASTFGRTLPNALSDKTGPLNLIVPGAIVVGILTLCMLAVTSEAGIIVIAVLFGFFSGVFIALPPVCFVALTQDKRLIGTRIGMGFGIFGFGVLCGGPAAGSILGADEGNLNWTGLWVYAGVTLLASGVIFAALRVWKAGTALKVKI</sequence>
<comment type="caution">
    <text evidence="1">The sequence shown here is derived from an EMBL/GenBank/DDBJ whole genome shotgun (WGS) entry which is preliminary data.</text>
</comment>
<reference evidence="1" key="1">
    <citation type="submission" date="2022-10" db="EMBL/GenBank/DDBJ databases">
        <title>Culturing micro-colonial fungi from biological soil crusts in the Mojave desert and describing Neophaeococcomyces mojavensis, and introducing the new genera and species Taxawa tesnikishii.</title>
        <authorList>
            <person name="Kurbessoian T."/>
            <person name="Stajich J.E."/>
        </authorList>
    </citation>
    <scope>NUCLEOTIDE SEQUENCE</scope>
    <source>
        <strain evidence="1">JES_112</strain>
    </source>
</reference>
<organism evidence="1 2">
    <name type="scientific">Neophaeococcomyces mojaviensis</name>
    <dbReference type="NCBI Taxonomy" id="3383035"/>
    <lineage>
        <taxon>Eukaryota</taxon>
        <taxon>Fungi</taxon>
        <taxon>Dikarya</taxon>
        <taxon>Ascomycota</taxon>
        <taxon>Pezizomycotina</taxon>
        <taxon>Eurotiomycetes</taxon>
        <taxon>Chaetothyriomycetidae</taxon>
        <taxon>Chaetothyriales</taxon>
        <taxon>Chaetothyriales incertae sedis</taxon>
        <taxon>Neophaeococcomyces</taxon>
    </lineage>
</organism>
<accession>A0ACC3AKI5</accession>
<name>A0ACC3AKI5_9EURO</name>